<comment type="caution">
    <text evidence="1">The sequence shown here is derived from an EMBL/GenBank/DDBJ whole genome shotgun (WGS) entry which is preliminary data.</text>
</comment>
<evidence type="ECO:0000313" key="2">
    <source>
        <dbReference type="Proteomes" id="UP000228920"/>
    </source>
</evidence>
<dbReference type="Proteomes" id="UP000228920">
    <property type="component" value="Unassembled WGS sequence"/>
</dbReference>
<protein>
    <recommendedName>
        <fullName evidence="3">Phosphoribosyltransferase domain-containing protein</fullName>
    </recommendedName>
</protein>
<sequence length="431" mass="50154">MINIRPHKVNIPSKVIEKCWGSYSQKYKEIESNLNASLSIAAKSLQGSMHNAGGFQLQTSKLKLLPDDYLTSYFLSNKANNLVIKLKTKWIFRGADYYVGMQKSSNLQKTELIFSRLTEMLQVLDKVQTTSNLVLYLTLLDYVRNYSLLLLYAIHQCSQNREVTKEAQMQYVVFLELIDWIESFYLRAYISAEAKQEKYSPRFITSLQFFRNFLRETISTLSVNDKMSTDIYRKIREADNPIKTVNFARNISKYYLPRKCVLIGVEYGGIELPFMVNAYRELVGKNKIDSLSVNLSSYSIASKRYVDEIGDSLSPFTSQKTLEKYDTALILEDSITTGRTIEYLCKLLPENIKQIYFRCISFTNTNRYHHLTRFEHGGVNPIILEKSTALYPSTYTKTYTREKYTNKSGVFNKEKNRIMKMQKSYYPELIN</sequence>
<gene>
    <name evidence="1" type="ORF">COY32_03435</name>
</gene>
<dbReference type="EMBL" id="PFNL01000101">
    <property type="protein sequence ID" value="PIZ46403.1"/>
    <property type="molecule type" value="Genomic_DNA"/>
</dbReference>
<dbReference type="InterPro" id="IPR029057">
    <property type="entry name" value="PRTase-like"/>
</dbReference>
<dbReference type="AlphaFoldDB" id="A0A2M7TIY3"/>
<organism evidence="1 2">
    <name type="scientific">candidate division WWE3 bacterium CG_4_10_14_0_2_um_filter_41_14</name>
    <dbReference type="NCBI Taxonomy" id="1975072"/>
    <lineage>
        <taxon>Bacteria</taxon>
        <taxon>Katanobacteria</taxon>
    </lineage>
</organism>
<proteinExistence type="predicted"/>
<evidence type="ECO:0000313" key="1">
    <source>
        <dbReference type="EMBL" id="PIZ46403.1"/>
    </source>
</evidence>
<dbReference type="InterPro" id="IPR000836">
    <property type="entry name" value="PRTase_dom"/>
</dbReference>
<dbReference type="Gene3D" id="3.40.50.2020">
    <property type="match status" value="1"/>
</dbReference>
<dbReference type="CDD" id="cd06223">
    <property type="entry name" value="PRTases_typeI"/>
    <property type="match status" value="1"/>
</dbReference>
<evidence type="ECO:0008006" key="3">
    <source>
        <dbReference type="Google" id="ProtNLM"/>
    </source>
</evidence>
<accession>A0A2M7TIY3</accession>
<name>A0A2M7TIY3_UNCKA</name>
<reference evidence="2" key="1">
    <citation type="submission" date="2017-09" db="EMBL/GenBank/DDBJ databases">
        <title>Depth-based differentiation of microbial function through sediment-hosted aquifers and enrichment of novel symbionts in the deep terrestrial subsurface.</title>
        <authorList>
            <person name="Probst A.J."/>
            <person name="Ladd B."/>
            <person name="Jarett J.K."/>
            <person name="Geller-Mcgrath D.E."/>
            <person name="Sieber C.M.K."/>
            <person name="Emerson J.B."/>
            <person name="Anantharaman K."/>
            <person name="Thomas B.C."/>
            <person name="Malmstrom R."/>
            <person name="Stieglmeier M."/>
            <person name="Klingl A."/>
            <person name="Woyke T."/>
            <person name="Ryan C.M."/>
            <person name="Banfield J.F."/>
        </authorList>
    </citation>
    <scope>NUCLEOTIDE SEQUENCE [LARGE SCALE GENOMIC DNA]</scope>
</reference>
<dbReference type="SUPFAM" id="SSF53271">
    <property type="entry name" value="PRTase-like"/>
    <property type="match status" value="1"/>
</dbReference>